<comment type="cofactor">
    <cofactor evidence="1">
        <name>Zn(2+)</name>
        <dbReference type="ChEBI" id="CHEBI:29105"/>
    </cofactor>
</comment>
<dbReference type="InterPro" id="IPR057247">
    <property type="entry name" value="CARBOXYPEPT_ZN_2"/>
</dbReference>
<evidence type="ECO:0000256" key="16">
    <source>
        <dbReference type="ARBA" id="ARBA00052331"/>
    </source>
</evidence>
<evidence type="ECO:0000256" key="20">
    <source>
        <dbReference type="SAM" id="SignalP"/>
    </source>
</evidence>
<dbReference type="InterPro" id="IPR003146">
    <property type="entry name" value="M14A_act_pep"/>
</dbReference>
<evidence type="ECO:0000256" key="1">
    <source>
        <dbReference type="ARBA" id="ARBA00001947"/>
    </source>
</evidence>
<evidence type="ECO:0000256" key="11">
    <source>
        <dbReference type="ARBA" id="ARBA00023049"/>
    </source>
</evidence>
<dbReference type="PRINTS" id="PR00765">
    <property type="entry name" value="CRBOXYPTASEA"/>
</dbReference>
<keyword evidence="9" id="KW-0378">Hydrolase</keyword>
<dbReference type="FunFam" id="3.30.70.340:FF:000001">
    <property type="entry name" value="Carboxypeptidase A5"/>
    <property type="match status" value="1"/>
</dbReference>
<evidence type="ECO:0000256" key="19">
    <source>
        <dbReference type="PROSITE-ProRule" id="PRU01379"/>
    </source>
</evidence>
<dbReference type="Gene3D" id="3.40.630.10">
    <property type="entry name" value="Zn peptidases"/>
    <property type="match status" value="1"/>
</dbReference>
<evidence type="ECO:0000313" key="23">
    <source>
        <dbReference type="Proteomes" id="UP000472268"/>
    </source>
</evidence>
<evidence type="ECO:0000256" key="3">
    <source>
        <dbReference type="ARBA" id="ARBA00005988"/>
    </source>
</evidence>
<dbReference type="SMART" id="SM00631">
    <property type="entry name" value="Zn_pept"/>
    <property type="match status" value="1"/>
</dbReference>
<dbReference type="FunFam" id="3.40.630.10:FF:000132">
    <property type="entry name" value="Carboxypeptidase A1"/>
    <property type="match status" value="1"/>
</dbReference>
<feature type="domain" description="Peptidase M14" evidence="21">
    <location>
        <begin position="120"/>
        <end position="412"/>
    </location>
</feature>
<dbReference type="Pfam" id="PF02244">
    <property type="entry name" value="Propep_M14"/>
    <property type="match status" value="1"/>
</dbReference>
<gene>
    <name evidence="22" type="primary">CPA2</name>
</gene>
<dbReference type="PANTHER" id="PTHR11705">
    <property type="entry name" value="PROTEASE FAMILY M14 CARBOXYPEPTIDASE A,B"/>
    <property type="match status" value="1"/>
</dbReference>
<dbReference type="InterPro" id="IPR000834">
    <property type="entry name" value="Peptidase_M14"/>
</dbReference>
<feature type="active site" description="Proton donor/acceptor" evidence="19">
    <location>
        <position position="378"/>
    </location>
</feature>
<keyword evidence="10" id="KW-0862">Zinc</keyword>
<dbReference type="SUPFAM" id="SSF54897">
    <property type="entry name" value="Protease propeptides/inhibitors"/>
    <property type="match status" value="1"/>
</dbReference>
<evidence type="ECO:0000256" key="12">
    <source>
        <dbReference type="ARBA" id="ARBA00023157"/>
    </source>
</evidence>
<evidence type="ECO:0000256" key="9">
    <source>
        <dbReference type="ARBA" id="ARBA00022801"/>
    </source>
</evidence>
<dbReference type="Proteomes" id="UP000472268">
    <property type="component" value="Chromosome 2"/>
</dbReference>
<dbReference type="Pfam" id="PF00246">
    <property type="entry name" value="Peptidase_M14"/>
    <property type="match status" value="1"/>
</dbReference>
<dbReference type="Gene3D" id="3.30.70.340">
    <property type="entry name" value="Metallocarboxypeptidase-like"/>
    <property type="match status" value="1"/>
</dbReference>
<evidence type="ECO:0000256" key="17">
    <source>
        <dbReference type="ARBA" id="ARBA00059652"/>
    </source>
</evidence>
<keyword evidence="8 20" id="KW-0732">Signal</keyword>
<dbReference type="CDD" id="cd03870">
    <property type="entry name" value="M14_CPA"/>
    <property type="match status" value="1"/>
</dbReference>
<keyword evidence="4" id="KW-0964">Secreted</keyword>
<evidence type="ECO:0000259" key="21">
    <source>
        <dbReference type="PROSITE" id="PS52035"/>
    </source>
</evidence>
<comment type="catalytic activity">
    <reaction evidence="16">
        <text>leukotriene C4 + H2O = leukotriene F4 + glycine</text>
        <dbReference type="Rhea" id="RHEA:50740"/>
        <dbReference type="ChEBI" id="CHEBI:15377"/>
        <dbReference type="ChEBI" id="CHEBI:57305"/>
        <dbReference type="ChEBI" id="CHEBI:57973"/>
        <dbReference type="ChEBI" id="CHEBI:133618"/>
    </reaction>
    <physiologicalReaction direction="left-to-right" evidence="16">
        <dbReference type="Rhea" id="RHEA:50741"/>
    </physiologicalReaction>
</comment>
<evidence type="ECO:0000256" key="18">
    <source>
        <dbReference type="ARBA" id="ARBA00065928"/>
    </source>
</evidence>
<organism evidence="22 23">
    <name type="scientific">Suricata suricatta</name>
    <name type="common">Meerkat</name>
    <dbReference type="NCBI Taxonomy" id="37032"/>
    <lineage>
        <taxon>Eukaryota</taxon>
        <taxon>Metazoa</taxon>
        <taxon>Chordata</taxon>
        <taxon>Craniata</taxon>
        <taxon>Vertebrata</taxon>
        <taxon>Euteleostomi</taxon>
        <taxon>Mammalia</taxon>
        <taxon>Eutheria</taxon>
        <taxon>Laurasiatheria</taxon>
        <taxon>Carnivora</taxon>
        <taxon>Feliformia</taxon>
        <taxon>Herpestidae</taxon>
        <taxon>Suricata</taxon>
    </lineage>
</organism>
<evidence type="ECO:0000256" key="7">
    <source>
        <dbReference type="ARBA" id="ARBA00022723"/>
    </source>
</evidence>
<comment type="subunit">
    <text evidence="18">Monomer. May form a complex with proelastase 2.</text>
</comment>
<keyword evidence="7" id="KW-0479">Metal-binding</keyword>
<dbReference type="EC" id="3.4.17.1" evidence="14"/>
<evidence type="ECO:0000256" key="5">
    <source>
        <dbReference type="ARBA" id="ARBA00022645"/>
    </source>
</evidence>
<keyword evidence="5" id="KW-0121">Carboxypeptidase</keyword>
<keyword evidence="23" id="KW-1185">Reference proteome</keyword>
<dbReference type="GO" id="GO:0005615">
    <property type="term" value="C:extracellular space"/>
    <property type="evidence" value="ECO:0007669"/>
    <property type="project" value="TreeGrafter"/>
</dbReference>
<comment type="catalytic activity">
    <reaction evidence="13">
        <text>Release of a C-terminal amino acid, but little or no action with -Asp, -Glu, -Arg, -Lys or -Pro.</text>
        <dbReference type="EC" id="3.4.17.1"/>
    </reaction>
</comment>
<keyword evidence="11" id="KW-0482">Metalloprotease</keyword>
<evidence type="ECO:0000256" key="8">
    <source>
        <dbReference type="ARBA" id="ARBA00022729"/>
    </source>
</evidence>
<evidence type="ECO:0000256" key="6">
    <source>
        <dbReference type="ARBA" id="ARBA00022670"/>
    </source>
</evidence>
<evidence type="ECO:0000256" key="15">
    <source>
        <dbReference type="ARBA" id="ARBA00040642"/>
    </source>
</evidence>
<name>A0A673T4T2_SURSU</name>
<evidence type="ECO:0000256" key="4">
    <source>
        <dbReference type="ARBA" id="ARBA00022525"/>
    </source>
</evidence>
<dbReference type="GO" id="GO:0004181">
    <property type="term" value="F:metallocarboxypeptidase activity"/>
    <property type="evidence" value="ECO:0007669"/>
    <property type="project" value="UniProtKB-EC"/>
</dbReference>
<dbReference type="PROSITE" id="PS52035">
    <property type="entry name" value="PEPTIDASE_M14"/>
    <property type="match status" value="1"/>
</dbReference>
<evidence type="ECO:0000256" key="10">
    <source>
        <dbReference type="ARBA" id="ARBA00022833"/>
    </source>
</evidence>
<feature type="chain" id="PRO_5025527535" description="Carboxypeptidase A1" evidence="20">
    <location>
        <begin position="17"/>
        <end position="417"/>
    </location>
</feature>
<dbReference type="PANTHER" id="PTHR11705:SF71">
    <property type="entry name" value="CARBOXYPEPTIDASE A2"/>
    <property type="match status" value="1"/>
</dbReference>
<reference evidence="22" key="3">
    <citation type="submission" date="2025-09" db="UniProtKB">
        <authorList>
            <consortium name="Ensembl"/>
        </authorList>
    </citation>
    <scope>IDENTIFICATION</scope>
</reference>
<dbReference type="InterPro" id="IPR036990">
    <property type="entry name" value="M14A-like_propep"/>
</dbReference>
<dbReference type="GO" id="GO:0008270">
    <property type="term" value="F:zinc ion binding"/>
    <property type="evidence" value="ECO:0007669"/>
    <property type="project" value="InterPro"/>
</dbReference>
<dbReference type="InterPro" id="IPR034248">
    <property type="entry name" value="CPA_M14_CPD"/>
</dbReference>
<comment type="function">
    <text evidence="17">Carboxypeptidase that catalyzes the release of a C-terminal amino acid, but has little or no action with -Asp, -Glu, -Arg, -Lys or -Pro. Catalyzes the conversion of leukotriene C4 to leukotriene F4 via the hydrolysis of an amide bond.</text>
</comment>
<comment type="subcellular location">
    <subcellularLocation>
        <location evidence="2">Secreted</location>
    </subcellularLocation>
</comment>
<dbReference type="SUPFAM" id="SSF53187">
    <property type="entry name" value="Zn-dependent exopeptidases"/>
    <property type="match status" value="1"/>
</dbReference>
<dbReference type="PROSITE" id="PS00132">
    <property type="entry name" value="CARBOXYPEPT_ZN_1"/>
    <property type="match status" value="1"/>
</dbReference>
<accession>A0A673T4T2</accession>
<keyword evidence="6" id="KW-0645">Protease</keyword>
<evidence type="ECO:0000256" key="14">
    <source>
        <dbReference type="ARBA" id="ARBA00039144"/>
    </source>
</evidence>
<evidence type="ECO:0000256" key="13">
    <source>
        <dbReference type="ARBA" id="ARBA00036253"/>
    </source>
</evidence>
<reference evidence="22 23" key="1">
    <citation type="submission" date="2019-05" db="EMBL/GenBank/DDBJ databases">
        <title>A Chromosome-scale Meerkat (S. suricatta) Genome Assembly.</title>
        <authorList>
            <person name="Dudchenko O."/>
            <person name="Lieberman Aiden E."/>
            <person name="Tung J."/>
            <person name="Barreiro L.B."/>
            <person name="Clutton-Brock T.H."/>
        </authorList>
    </citation>
    <scope>NUCLEOTIDE SEQUENCE [LARGE SCALE GENOMIC DNA]</scope>
</reference>
<dbReference type="GO" id="GO:0006508">
    <property type="term" value="P:proteolysis"/>
    <property type="evidence" value="ECO:0007669"/>
    <property type="project" value="UniProtKB-KW"/>
</dbReference>
<keyword evidence="12" id="KW-1015">Disulfide bond</keyword>
<dbReference type="InterPro" id="IPR057246">
    <property type="entry name" value="CARBOXYPEPT_ZN_1"/>
</dbReference>
<proteinExistence type="inferred from homology"/>
<evidence type="ECO:0000256" key="2">
    <source>
        <dbReference type="ARBA" id="ARBA00004613"/>
    </source>
</evidence>
<protein>
    <recommendedName>
        <fullName evidence="15">Carboxypeptidase A1</fullName>
        <ecNumber evidence="14">3.4.17.1</ecNumber>
    </recommendedName>
</protein>
<evidence type="ECO:0000313" key="22">
    <source>
        <dbReference type="Ensembl" id="ENSSSUP00005004515.1"/>
    </source>
</evidence>
<dbReference type="PROSITE" id="PS00133">
    <property type="entry name" value="CARBOXYPEPT_ZN_2"/>
    <property type="match status" value="1"/>
</dbReference>
<dbReference type="Ensembl" id="ENSSSUT00005005216.1">
    <property type="protein sequence ID" value="ENSSSUP00005004515.1"/>
    <property type="gene ID" value="ENSSSUG00005002949.1"/>
</dbReference>
<sequence>MKLILVLGALFGHIYCRETFVGDQVLEVIPRNEEQIRHLVNLEAEEHLQLDFWKSPTIPGETAHVRVPFVSAQAVKAFLESQGIAYSIMIEDVQVLLDKEDEEMLLNQRRERSGNFNFAAYHTLEEISQEMDNIVAEHPGLVTKVNIGQSFEKRPMNVLKFSTGGDKPAIWLDAGIHAREWVTQATALWTANKIASDYGSDPSITSILDTMDIFLLPVTNPDGYVFSQTKNRMWRKTRSLTPGSSCVGVDPNRNWDAGFGMAGASNNPCTETYHGKFANSEVEVKSIVDFVKSHGNIKAFISIHSYSQLLLYPYGYKADPAPDQDELDQLAKSAVTALASLYGTKFKYGSIIKTIYQASGSTIDWTYSQGIKYSFTFELRDTGRYGFLLPASQIIPTAQETWLALRTIMEHTLNHPY</sequence>
<comment type="similarity">
    <text evidence="3 19">Belongs to the peptidase M14 family.</text>
</comment>
<dbReference type="AlphaFoldDB" id="A0A673T4T2"/>
<reference evidence="22" key="2">
    <citation type="submission" date="2025-08" db="UniProtKB">
        <authorList>
            <consortium name="Ensembl"/>
        </authorList>
    </citation>
    <scope>IDENTIFICATION</scope>
</reference>
<feature type="signal peptide" evidence="20">
    <location>
        <begin position="1"/>
        <end position="16"/>
    </location>
</feature>